<dbReference type="STRING" id="1798381.A2721_01435"/>
<sequence length="344" mass="39207">MSDGGVASESNTFARYGDPGATWRLDREGQPQITPGLVELTFKKGRWDNSWFFRNWNEFVGGGTTVEQKEVLAYQFTFLVNVLLRDEPIEKRVLLIKHMVEAVRNYTRLERRDGQASYDSDPVLKSLGLPQLVSAINIEPGRPHPGLVMHEGVHLLQTEGYLPQLDALTFAVGKVAQMQFGEIGFVKTEDGEGSFLLEYLDRDKYLPLVLAGQTAKAFANWVRYYDPDDFFWKYRDNEEAIMSVLKQTNEREAPDMFGIKGKNVYTALMNWGHHRGDRAFAIGLVTGNMDHAWTVLWRYAKSGNFEEAEKDIVARIMEGTIDRSIDDYYDYPEVKLKVKAAGEV</sequence>
<dbReference type="EMBL" id="MFJK01000014">
    <property type="protein sequence ID" value="OGG18431.1"/>
    <property type="molecule type" value="Genomic_DNA"/>
</dbReference>
<name>A0A1F6A160_9BACT</name>
<protein>
    <submittedName>
        <fullName evidence="1">Uncharacterized protein</fullName>
    </submittedName>
</protein>
<dbReference type="AlphaFoldDB" id="A0A1F6A160"/>
<proteinExistence type="predicted"/>
<gene>
    <name evidence="1" type="ORF">A2721_01435</name>
</gene>
<accession>A0A1F6A160</accession>
<organism evidence="1 2">
    <name type="scientific">Candidatus Gottesmanbacteria bacterium RIFCSPHIGHO2_01_FULL_47_48</name>
    <dbReference type="NCBI Taxonomy" id="1798381"/>
    <lineage>
        <taxon>Bacteria</taxon>
        <taxon>Candidatus Gottesmaniibacteriota</taxon>
    </lineage>
</organism>
<evidence type="ECO:0000313" key="1">
    <source>
        <dbReference type="EMBL" id="OGG18431.1"/>
    </source>
</evidence>
<evidence type="ECO:0000313" key="2">
    <source>
        <dbReference type="Proteomes" id="UP000177871"/>
    </source>
</evidence>
<reference evidence="1 2" key="1">
    <citation type="journal article" date="2016" name="Nat. Commun.">
        <title>Thousands of microbial genomes shed light on interconnected biogeochemical processes in an aquifer system.</title>
        <authorList>
            <person name="Anantharaman K."/>
            <person name="Brown C.T."/>
            <person name="Hug L.A."/>
            <person name="Sharon I."/>
            <person name="Castelle C.J."/>
            <person name="Probst A.J."/>
            <person name="Thomas B.C."/>
            <person name="Singh A."/>
            <person name="Wilkins M.J."/>
            <person name="Karaoz U."/>
            <person name="Brodie E.L."/>
            <person name="Williams K.H."/>
            <person name="Hubbard S.S."/>
            <person name="Banfield J.F."/>
        </authorList>
    </citation>
    <scope>NUCLEOTIDE SEQUENCE [LARGE SCALE GENOMIC DNA]</scope>
</reference>
<dbReference type="Proteomes" id="UP000177871">
    <property type="component" value="Unassembled WGS sequence"/>
</dbReference>
<comment type="caution">
    <text evidence="1">The sequence shown here is derived from an EMBL/GenBank/DDBJ whole genome shotgun (WGS) entry which is preliminary data.</text>
</comment>